<evidence type="ECO:0000256" key="4">
    <source>
        <dbReference type="ARBA" id="ARBA00022833"/>
    </source>
</evidence>
<dbReference type="PANTHER" id="PTHR43161">
    <property type="entry name" value="SORBITOL DEHYDROGENASE"/>
    <property type="match status" value="1"/>
</dbReference>
<dbReference type="GO" id="GO:0003939">
    <property type="term" value="F:L-iditol 2-dehydrogenase (NAD+) activity"/>
    <property type="evidence" value="ECO:0007669"/>
    <property type="project" value="TreeGrafter"/>
</dbReference>
<dbReference type="GO" id="GO:0008270">
    <property type="term" value="F:zinc ion binding"/>
    <property type="evidence" value="ECO:0007669"/>
    <property type="project" value="InterPro"/>
</dbReference>
<evidence type="ECO:0000256" key="3">
    <source>
        <dbReference type="ARBA" id="ARBA00022723"/>
    </source>
</evidence>
<evidence type="ECO:0000256" key="5">
    <source>
        <dbReference type="ARBA" id="ARBA00023002"/>
    </source>
</evidence>
<dbReference type="InterPro" id="IPR020843">
    <property type="entry name" value="ER"/>
</dbReference>
<accession>A0A8D8U444</accession>
<dbReference type="EMBL" id="HBUF01330350">
    <property type="protein sequence ID" value="CAG6696851.1"/>
    <property type="molecule type" value="Transcribed_RNA"/>
</dbReference>
<evidence type="ECO:0000256" key="1">
    <source>
        <dbReference type="ARBA" id="ARBA00001947"/>
    </source>
</evidence>
<keyword evidence="4 9" id="KW-0862">Zinc</keyword>
<dbReference type="InterPro" id="IPR002328">
    <property type="entry name" value="ADH_Zn_CS"/>
</dbReference>
<dbReference type="InterPro" id="IPR045306">
    <property type="entry name" value="SDH-like"/>
</dbReference>
<dbReference type="Gene3D" id="3.40.50.720">
    <property type="entry name" value="NAD(P)-binding Rossmann-like Domain"/>
    <property type="match status" value="1"/>
</dbReference>
<proteinExistence type="inferred from homology"/>
<dbReference type="InterPro" id="IPR013149">
    <property type="entry name" value="ADH-like_C"/>
</dbReference>
<dbReference type="SMART" id="SM00829">
    <property type="entry name" value="PKS_ER"/>
    <property type="match status" value="1"/>
</dbReference>
<dbReference type="Gene3D" id="3.90.180.10">
    <property type="entry name" value="Medium-chain alcohol dehydrogenases, catalytic domain"/>
    <property type="match status" value="1"/>
</dbReference>
<dbReference type="InterPro" id="IPR011032">
    <property type="entry name" value="GroES-like_sf"/>
</dbReference>
<name>A0A8D8U444_9HEMI</name>
<evidence type="ECO:0000256" key="9">
    <source>
        <dbReference type="RuleBase" id="RU361277"/>
    </source>
</evidence>
<organism evidence="11">
    <name type="scientific">Cacopsylla melanoneura</name>
    <dbReference type="NCBI Taxonomy" id="428564"/>
    <lineage>
        <taxon>Eukaryota</taxon>
        <taxon>Metazoa</taxon>
        <taxon>Ecdysozoa</taxon>
        <taxon>Arthropoda</taxon>
        <taxon>Hexapoda</taxon>
        <taxon>Insecta</taxon>
        <taxon>Pterygota</taxon>
        <taxon>Neoptera</taxon>
        <taxon>Paraneoptera</taxon>
        <taxon>Hemiptera</taxon>
        <taxon>Sternorrhyncha</taxon>
        <taxon>Psylloidea</taxon>
        <taxon>Psyllidae</taxon>
        <taxon>Psyllinae</taxon>
        <taxon>Cacopsylla</taxon>
    </lineage>
</organism>
<evidence type="ECO:0000256" key="2">
    <source>
        <dbReference type="ARBA" id="ARBA00008072"/>
    </source>
</evidence>
<dbReference type="SUPFAM" id="SSF51735">
    <property type="entry name" value="NAD(P)-binding Rossmann-fold domains"/>
    <property type="match status" value="1"/>
</dbReference>
<protein>
    <recommendedName>
        <fullName evidence="7">Sorbitol dehydrogenase</fullName>
    </recommendedName>
    <alternativeName>
        <fullName evidence="8">Polyol dehydrogenase</fullName>
    </alternativeName>
</protein>
<dbReference type="EMBL" id="HBUF01339044">
    <property type="protein sequence ID" value="CAG6699482.1"/>
    <property type="molecule type" value="Transcribed_RNA"/>
</dbReference>
<comment type="cofactor">
    <cofactor evidence="1 9">
        <name>Zn(2+)</name>
        <dbReference type="ChEBI" id="CHEBI:29105"/>
    </cofactor>
</comment>
<dbReference type="CDD" id="cd05285">
    <property type="entry name" value="sorbitol_DH"/>
    <property type="match status" value="1"/>
</dbReference>
<dbReference type="FunFam" id="3.40.50.720:FF:000068">
    <property type="entry name" value="Sorbitol dehydrogenase"/>
    <property type="match status" value="1"/>
</dbReference>
<keyword evidence="5" id="KW-0560">Oxidoreductase</keyword>
<dbReference type="PANTHER" id="PTHR43161:SF9">
    <property type="entry name" value="SORBITOL DEHYDROGENASE"/>
    <property type="match status" value="1"/>
</dbReference>
<dbReference type="InterPro" id="IPR013154">
    <property type="entry name" value="ADH-like_N"/>
</dbReference>
<evidence type="ECO:0000256" key="8">
    <source>
        <dbReference type="ARBA" id="ARBA00032485"/>
    </source>
</evidence>
<dbReference type="Pfam" id="PF00107">
    <property type="entry name" value="ADH_zinc_N"/>
    <property type="match status" value="1"/>
</dbReference>
<evidence type="ECO:0000313" key="11">
    <source>
        <dbReference type="EMBL" id="CAG6696851.1"/>
    </source>
</evidence>
<evidence type="ECO:0000256" key="7">
    <source>
        <dbReference type="ARBA" id="ARBA00026132"/>
    </source>
</evidence>
<dbReference type="PROSITE" id="PS00059">
    <property type="entry name" value="ADH_ZINC"/>
    <property type="match status" value="1"/>
</dbReference>
<dbReference type="InterPro" id="IPR036291">
    <property type="entry name" value="NAD(P)-bd_dom_sf"/>
</dbReference>
<reference evidence="11" key="1">
    <citation type="submission" date="2021-05" db="EMBL/GenBank/DDBJ databases">
        <authorList>
            <person name="Alioto T."/>
            <person name="Alioto T."/>
            <person name="Gomez Garrido J."/>
        </authorList>
    </citation>
    <scope>NUCLEOTIDE SEQUENCE</scope>
</reference>
<dbReference type="AlphaFoldDB" id="A0A8D8U444"/>
<evidence type="ECO:0000259" key="10">
    <source>
        <dbReference type="SMART" id="SM00829"/>
    </source>
</evidence>
<dbReference type="SUPFAM" id="SSF50129">
    <property type="entry name" value="GroES-like"/>
    <property type="match status" value="1"/>
</dbReference>
<comment type="similarity">
    <text evidence="2 9">Belongs to the zinc-containing alcohol dehydrogenase family.</text>
</comment>
<evidence type="ECO:0000256" key="6">
    <source>
        <dbReference type="ARBA" id="ARBA00023027"/>
    </source>
</evidence>
<dbReference type="GO" id="GO:0006062">
    <property type="term" value="P:sorbitol catabolic process"/>
    <property type="evidence" value="ECO:0007669"/>
    <property type="project" value="TreeGrafter"/>
</dbReference>
<keyword evidence="6" id="KW-0520">NAD</keyword>
<sequence length="352" mass="37767">MVKDNLACILHKEYDIRMEQKPIPVPKEGEVLLEMGCVGICGSDVHYYEHGRIADYIVTKPMTIGHEASGTVVKLGPGVKHLKPGDRVAIEPGVPCRCCSFCKEGRYNLCYDVIFCATPPHDGNLSRFYTHAADFCYKLPDHLSLQEGALLEPLAVGVHACKRSGVGLGTSVLVLSAGPIGLVTILAAKAYGARVICVTRSLVRLNMAKECGADAIIQVKDYDKEGSALIPKIHAALGGAPEVTIDCTGLATCLTLGINVTRPGGKVMMVGMGPESISIPMVNACSKEIDILSCFRYANDYPTALEMVASGKCPVTKLITHNFKLEEAVDAFKTASKKSDDTIKIMIHCRSG</sequence>
<feature type="domain" description="Enoyl reductase (ER)" evidence="10">
    <location>
        <begin position="15"/>
        <end position="347"/>
    </location>
</feature>
<keyword evidence="3 9" id="KW-0479">Metal-binding</keyword>
<dbReference type="Pfam" id="PF08240">
    <property type="entry name" value="ADH_N"/>
    <property type="match status" value="1"/>
</dbReference>